<dbReference type="PROSITE" id="PS50016">
    <property type="entry name" value="ZF_PHD_2"/>
    <property type="match status" value="1"/>
</dbReference>
<accession>A0ABP1G2D9</accession>
<dbReference type="Proteomes" id="UP001497392">
    <property type="component" value="Unassembled WGS sequence"/>
</dbReference>
<dbReference type="PANTHER" id="PTHR45865">
    <property type="entry name" value="E3 UBIQUITIN-PROTEIN LIGASE SHPRH FAMILY MEMBER"/>
    <property type="match status" value="1"/>
</dbReference>
<evidence type="ECO:0000256" key="3">
    <source>
        <dbReference type="ARBA" id="ARBA00022833"/>
    </source>
</evidence>
<dbReference type="InterPro" id="IPR038718">
    <property type="entry name" value="SNF2-like_sf"/>
</dbReference>
<organism evidence="7 8">
    <name type="scientific">Coccomyxa viridis</name>
    <dbReference type="NCBI Taxonomy" id="1274662"/>
    <lineage>
        <taxon>Eukaryota</taxon>
        <taxon>Viridiplantae</taxon>
        <taxon>Chlorophyta</taxon>
        <taxon>core chlorophytes</taxon>
        <taxon>Trebouxiophyceae</taxon>
        <taxon>Trebouxiophyceae incertae sedis</taxon>
        <taxon>Coccomyxaceae</taxon>
        <taxon>Coccomyxa</taxon>
    </lineage>
</organism>
<dbReference type="CDD" id="cd18070">
    <property type="entry name" value="DEXQc_SHPRH"/>
    <property type="match status" value="1"/>
</dbReference>
<dbReference type="SMART" id="SM00249">
    <property type="entry name" value="PHD"/>
    <property type="match status" value="1"/>
</dbReference>
<reference evidence="7 8" key="1">
    <citation type="submission" date="2024-06" db="EMBL/GenBank/DDBJ databases">
        <authorList>
            <person name="Kraege A."/>
            <person name="Thomma B."/>
        </authorList>
    </citation>
    <scope>NUCLEOTIDE SEQUENCE [LARGE SCALE GENOMIC DNA]</scope>
</reference>
<protein>
    <submittedName>
        <fullName evidence="7">G8259 protein</fullName>
    </submittedName>
</protein>
<dbReference type="Gene3D" id="3.40.50.10810">
    <property type="entry name" value="Tandem AAA-ATPase domain"/>
    <property type="match status" value="2"/>
</dbReference>
<keyword evidence="5" id="KW-0175">Coiled coil</keyword>
<feature type="coiled-coil region" evidence="5">
    <location>
        <begin position="703"/>
        <end position="730"/>
    </location>
</feature>
<evidence type="ECO:0000256" key="4">
    <source>
        <dbReference type="PROSITE-ProRule" id="PRU00146"/>
    </source>
</evidence>
<evidence type="ECO:0000313" key="7">
    <source>
        <dbReference type="EMBL" id="CAL5225441.1"/>
    </source>
</evidence>
<dbReference type="InterPro" id="IPR011011">
    <property type="entry name" value="Znf_FYVE_PHD"/>
</dbReference>
<keyword evidence="1" id="KW-0479">Metal-binding</keyword>
<evidence type="ECO:0000256" key="1">
    <source>
        <dbReference type="ARBA" id="ARBA00022723"/>
    </source>
</evidence>
<dbReference type="InterPro" id="IPR014001">
    <property type="entry name" value="Helicase_ATP-bd"/>
</dbReference>
<sequence>MIDADEPDDKDAECTMIYCAGEEDDALPIGTFRCKPKVASALHGLLKTKSLLSISLTPSDRSNQHLRLQVFLNEPAFQENSCGASDPEDYGRKQVHSQMLEVISWLLPQHSARAMPDSGSVLPTSPRHQAARAFDESPAAVPDENEADAMEIYAAVKPSGDEPELPGDVPELKAKLHKYQRRSAAWMVHRETIPQVSPGLHPLWRKAQTLDGKTFYFSPFTGLLSHAPFAAPPPVKGGILADEMGLGKTVELLACLCANRFKGPRLPSELVEAPQAREAEEVRCFCGATGPTQAPEDFRGLWLQCDRCRYWQHGSCVGHPTKAPEGGYICWTCAKERAQSRVEVDCGATLIVSPSSILEQWRNEIAKHTREGASLPVPVCGPLEALRNAAQSSSYLGWPLVSFNCEATLIVDPSSIIWQWESKLKVVVYEMTHIASSVETYNALSAHDLASADIVLTTYDTLRVDFHRVRDDNSTSYSFRRPKKYEVLPTPLTRLRWWRVCLDEAQMVETTTAKAAMIAVQIRAQHRWCITGTPLSRGLEDLYGLFFFLHANPYSEKHFWTNVLQKPYTDGCPAGKARLLSVLRPAEGGLLWRTAKVDVIHEINLPQQTHRLTYLTLNAIERHFYIAQHKGCAAAVTRMIPKELQKALAAGEDTPEGARRLTKKEEKSILHPLLRLRQACCHPQVGVGGIKQLAPQAAPMSMSSILEVLVEKARNEAEEAQRILLAALNGLAGLMILDSDRAQAVALYRKARHSLYFTPLKKPITC</sequence>
<name>A0ABP1G2D9_9CHLO</name>
<proteinExistence type="predicted"/>
<feature type="domain" description="PHD-type" evidence="6">
    <location>
        <begin position="281"/>
        <end position="336"/>
    </location>
</feature>
<evidence type="ECO:0000256" key="5">
    <source>
        <dbReference type="SAM" id="Coils"/>
    </source>
</evidence>
<dbReference type="InterPro" id="IPR019787">
    <property type="entry name" value="Znf_PHD-finger"/>
</dbReference>
<dbReference type="InterPro" id="IPR001965">
    <property type="entry name" value="Znf_PHD"/>
</dbReference>
<dbReference type="Pfam" id="PF00176">
    <property type="entry name" value="SNF2-rel_dom"/>
    <property type="match status" value="2"/>
</dbReference>
<dbReference type="SUPFAM" id="SSF57903">
    <property type="entry name" value="FYVE/PHD zinc finger"/>
    <property type="match status" value="1"/>
</dbReference>
<evidence type="ECO:0000256" key="2">
    <source>
        <dbReference type="ARBA" id="ARBA00022771"/>
    </source>
</evidence>
<keyword evidence="8" id="KW-1185">Reference proteome</keyword>
<dbReference type="SMART" id="SM00487">
    <property type="entry name" value="DEXDc"/>
    <property type="match status" value="1"/>
</dbReference>
<keyword evidence="2 4" id="KW-0863">Zinc-finger</keyword>
<keyword evidence="3" id="KW-0862">Zinc</keyword>
<dbReference type="Pfam" id="PF21325">
    <property type="entry name" value="SHPRH_helical-1st"/>
    <property type="match status" value="1"/>
</dbReference>
<dbReference type="InterPro" id="IPR013083">
    <property type="entry name" value="Znf_RING/FYVE/PHD"/>
</dbReference>
<dbReference type="InterPro" id="IPR052583">
    <property type="entry name" value="ATP-helicase/E3_Ub-Ligase"/>
</dbReference>
<dbReference type="InterPro" id="IPR048686">
    <property type="entry name" value="SHPRH_helical_1st"/>
</dbReference>
<dbReference type="InterPro" id="IPR027417">
    <property type="entry name" value="P-loop_NTPase"/>
</dbReference>
<dbReference type="SUPFAM" id="SSF52540">
    <property type="entry name" value="P-loop containing nucleoside triphosphate hydrolases"/>
    <property type="match status" value="1"/>
</dbReference>
<evidence type="ECO:0000313" key="8">
    <source>
        <dbReference type="Proteomes" id="UP001497392"/>
    </source>
</evidence>
<gene>
    <name evidence="7" type="primary">g8259</name>
    <name evidence="7" type="ORF">VP750_LOCUS7100</name>
</gene>
<dbReference type="PANTHER" id="PTHR45865:SF1">
    <property type="entry name" value="E3 UBIQUITIN-PROTEIN LIGASE SHPRH"/>
    <property type="match status" value="1"/>
</dbReference>
<dbReference type="InterPro" id="IPR000330">
    <property type="entry name" value="SNF2_N"/>
</dbReference>
<evidence type="ECO:0000259" key="6">
    <source>
        <dbReference type="PROSITE" id="PS50016"/>
    </source>
</evidence>
<dbReference type="Gene3D" id="3.30.40.10">
    <property type="entry name" value="Zinc/RING finger domain, C3HC4 (zinc finger)"/>
    <property type="match status" value="1"/>
</dbReference>
<comment type="caution">
    <text evidence="7">The sequence shown here is derived from an EMBL/GenBank/DDBJ whole genome shotgun (WGS) entry which is preliminary data.</text>
</comment>
<dbReference type="EMBL" id="CAXHTA020000012">
    <property type="protein sequence ID" value="CAL5225441.1"/>
    <property type="molecule type" value="Genomic_DNA"/>
</dbReference>